<evidence type="ECO:0000313" key="3">
    <source>
        <dbReference type="Proteomes" id="UP001165378"/>
    </source>
</evidence>
<name>A0AA41Q7V5_9ACTN</name>
<gene>
    <name evidence="2" type="ORF">LZ495_39160</name>
</gene>
<comment type="caution">
    <text evidence="2">The sequence shown here is derived from an EMBL/GenBank/DDBJ whole genome shotgun (WGS) entry which is preliminary data.</text>
</comment>
<dbReference type="Proteomes" id="UP001165378">
    <property type="component" value="Unassembled WGS sequence"/>
</dbReference>
<organism evidence="2 3">
    <name type="scientific">Yinghuangia soli</name>
    <dbReference type="NCBI Taxonomy" id="2908204"/>
    <lineage>
        <taxon>Bacteria</taxon>
        <taxon>Bacillati</taxon>
        <taxon>Actinomycetota</taxon>
        <taxon>Actinomycetes</taxon>
        <taxon>Kitasatosporales</taxon>
        <taxon>Streptomycetaceae</taxon>
        <taxon>Yinghuangia</taxon>
    </lineage>
</organism>
<evidence type="ECO:0000313" key="2">
    <source>
        <dbReference type="EMBL" id="MCF2533208.1"/>
    </source>
</evidence>
<accession>A0AA41Q7V5</accession>
<feature type="region of interest" description="Disordered" evidence="1">
    <location>
        <begin position="101"/>
        <end position="138"/>
    </location>
</feature>
<proteinExistence type="predicted"/>
<protein>
    <submittedName>
        <fullName evidence="2">Uncharacterized protein</fullName>
    </submittedName>
</protein>
<dbReference type="AlphaFoldDB" id="A0AA41Q7V5"/>
<dbReference type="EMBL" id="JAKFHA010000045">
    <property type="protein sequence ID" value="MCF2533208.1"/>
    <property type="molecule type" value="Genomic_DNA"/>
</dbReference>
<evidence type="ECO:0000256" key="1">
    <source>
        <dbReference type="SAM" id="MobiDB-lite"/>
    </source>
</evidence>
<keyword evidence="3" id="KW-1185">Reference proteome</keyword>
<dbReference type="RefSeq" id="WP_235057983.1">
    <property type="nucleotide sequence ID" value="NZ_JAKFHA010000045.1"/>
</dbReference>
<sequence>MADDGFKVDGPYLRTAAEELVQALTVARAIVARSTEPYGQLDADVGSIQLGMQLRNVWSTSGDTMKALVAKGEAVAVALIVAADKYDLAEAKAYEAMKYPAPLLPPSMRTTQPGATPPPFDMTKPIGSGNPAGPGGAG</sequence>
<reference evidence="2" key="1">
    <citation type="submission" date="2022-01" db="EMBL/GenBank/DDBJ databases">
        <title>Genome-Based Taxonomic Classification of the Phylum Actinobacteria.</title>
        <authorList>
            <person name="Gao Y."/>
        </authorList>
    </citation>
    <scope>NUCLEOTIDE SEQUENCE</scope>
    <source>
        <strain evidence="2">KLBMP 8922</strain>
    </source>
</reference>